<name>A0ABT1QBC5_9NOCA</name>
<evidence type="ECO:0000313" key="2">
    <source>
        <dbReference type="Proteomes" id="UP001524501"/>
    </source>
</evidence>
<gene>
    <name evidence="1" type="ORF">NOF53_10340</name>
</gene>
<comment type="caution">
    <text evidence="1">The sequence shown here is derived from an EMBL/GenBank/DDBJ whole genome shotgun (WGS) entry which is preliminary data.</text>
</comment>
<dbReference type="EMBL" id="JANFQF010000007">
    <property type="protein sequence ID" value="MCQ4119569.1"/>
    <property type="molecule type" value="Genomic_DNA"/>
</dbReference>
<sequence>MDSLDHPAAMSAIACFRAGGSGEGTAEPYLVVVREDVAAVALRDAQSRCVIMVNKVEGQWETPQMVTVGVSPRAAPDRNFRPSFIQRLEIHRSGPPTVDGGPPDSSWITVSGFAASGARSIAVASSLDRCVADVADDGFVLAVLRSPWREKPAVVVAMSDGRRIPCAHPSLG</sequence>
<dbReference type="RefSeq" id="WP_255967922.1">
    <property type="nucleotide sequence ID" value="NZ_JANFQF010000007.1"/>
</dbReference>
<proteinExistence type="predicted"/>
<accession>A0ABT1QBC5</accession>
<keyword evidence="2" id="KW-1185">Reference proteome</keyword>
<dbReference type="Proteomes" id="UP001524501">
    <property type="component" value="Unassembled WGS sequence"/>
</dbReference>
<organism evidence="1 2">
    <name type="scientific">Rhodococcus tibetensis</name>
    <dbReference type="NCBI Taxonomy" id="2965064"/>
    <lineage>
        <taxon>Bacteria</taxon>
        <taxon>Bacillati</taxon>
        <taxon>Actinomycetota</taxon>
        <taxon>Actinomycetes</taxon>
        <taxon>Mycobacteriales</taxon>
        <taxon>Nocardiaceae</taxon>
        <taxon>Rhodococcus</taxon>
    </lineage>
</organism>
<reference evidence="1 2" key="1">
    <citation type="submission" date="2022-07" db="EMBL/GenBank/DDBJ databases">
        <title>Degradation activity of malathion, p-nitrophenol and potential low-temperature adaptation strategy of Rhodococcus sp. FXJ9.536.</title>
        <authorList>
            <person name="Huang J."/>
            <person name="Huang Y."/>
        </authorList>
    </citation>
    <scope>NUCLEOTIDE SEQUENCE [LARGE SCALE GENOMIC DNA]</scope>
    <source>
        <strain evidence="1 2">FXJ9.536</strain>
    </source>
</reference>
<protein>
    <submittedName>
        <fullName evidence="1">Uncharacterized protein</fullName>
    </submittedName>
</protein>
<evidence type="ECO:0000313" key="1">
    <source>
        <dbReference type="EMBL" id="MCQ4119569.1"/>
    </source>
</evidence>